<dbReference type="KEGG" id="dori:FH5T_15745"/>
<dbReference type="STRING" id="1168034.FH5T_15745"/>
<dbReference type="InterPro" id="IPR032508">
    <property type="entry name" value="FecR_C"/>
</dbReference>
<sequence>MKEELLLHILTGEASPDEKKQFYSHLAESKENEELYFQVKSLWLRTSMKHTRIDTNSEFNRLWEKITEQKRTRIISLISKFARYAAILVFVLTLGGVIGYFINNNNPGVSYSGVQKYTAMRGSVSVVELDDGTKIWLNSESELSYYQDAEKMQRCADLKGEAFFEIAHNEEMPFVVNVGNIIVRDLGTVFNIKAYAEDNIVETSLVEGKAEILSSGSKQLLELNPGESALYFTNENRIEVRSIENNVLSAWRDGKFVIRNERLEDICKELGRWYGVEFQFENKELLDYRFTGNIKKSTTVQHVLKVLKTSSGFNYRIIENIEKPDLIIVY</sequence>
<keyword evidence="1" id="KW-1133">Transmembrane helix</keyword>
<dbReference type="PIRSF" id="PIRSF018266">
    <property type="entry name" value="FecR"/>
    <property type="match status" value="1"/>
</dbReference>
<gene>
    <name evidence="4" type="ORF">FH5T_15745</name>
    <name evidence="5" type="ORF">SAMN05444285_10567</name>
</gene>
<keyword evidence="1" id="KW-0812">Transmembrane</keyword>
<feature type="transmembrane region" description="Helical" evidence="1">
    <location>
        <begin position="81"/>
        <end position="102"/>
    </location>
</feature>
<name>X5E641_9BACT</name>
<dbReference type="Pfam" id="PF16344">
    <property type="entry name" value="FecR_C"/>
    <property type="match status" value="1"/>
</dbReference>
<dbReference type="Pfam" id="PF04773">
    <property type="entry name" value="FecR"/>
    <property type="match status" value="1"/>
</dbReference>
<dbReference type="Proteomes" id="UP000023772">
    <property type="component" value="Chromosome"/>
</dbReference>
<evidence type="ECO:0000256" key="1">
    <source>
        <dbReference type="SAM" id="Phobius"/>
    </source>
</evidence>
<dbReference type="eggNOG" id="COG3712">
    <property type="taxonomic scope" value="Bacteria"/>
</dbReference>
<dbReference type="HOGENOM" id="CLU_050192_2_2_10"/>
<keyword evidence="1" id="KW-0472">Membrane</keyword>
<evidence type="ECO:0000259" key="3">
    <source>
        <dbReference type="Pfam" id="PF16344"/>
    </source>
</evidence>
<evidence type="ECO:0000313" key="5">
    <source>
        <dbReference type="EMBL" id="SET04816.1"/>
    </source>
</evidence>
<dbReference type="Proteomes" id="UP000181981">
    <property type="component" value="Unassembled WGS sequence"/>
</dbReference>
<dbReference type="Gene3D" id="2.60.120.1440">
    <property type="match status" value="1"/>
</dbReference>
<dbReference type="OrthoDB" id="1119382at2"/>
<dbReference type="InterPro" id="IPR012373">
    <property type="entry name" value="Ferrdict_sens_TM"/>
</dbReference>
<dbReference type="EMBL" id="FOHT01000005">
    <property type="protein sequence ID" value="SET04816.1"/>
    <property type="molecule type" value="Genomic_DNA"/>
</dbReference>
<protein>
    <submittedName>
        <fullName evidence="5">FecR family protein</fullName>
    </submittedName>
</protein>
<keyword evidence="6" id="KW-1185">Reference proteome</keyword>
<reference evidence="5 7" key="2">
    <citation type="submission" date="2016-10" db="EMBL/GenBank/DDBJ databases">
        <authorList>
            <person name="de Groot N.N."/>
        </authorList>
    </citation>
    <scope>NUCLEOTIDE SEQUENCE [LARGE SCALE GENOMIC DNA]</scope>
    <source>
        <strain evidence="5 7">DSM 25947</strain>
    </source>
</reference>
<dbReference type="Gene3D" id="3.55.50.30">
    <property type="match status" value="1"/>
</dbReference>
<dbReference type="GO" id="GO:0016989">
    <property type="term" value="F:sigma factor antagonist activity"/>
    <property type="evidence" value="ECO:0007669"/>
    <property type="project" value="TreeGrafter"/>
</dbReference>
<dbReference type="PANTHER" id="PTHR30273">
    <property type="entry name" value="PERIPLASMIC SIGNAL SENSOR AND SIGMA FACTOR ACTIVATOR FECR-RELATED"/>
    <property type="match status" value="1"/>
</dbReference>
<accession>X5E641</accession>
<dbReference type="AlphaFoldDB" id="X5E641"/>
<feature type="domain" description="Protein FecR C-terminal" evidence="3">
    <location>
        <begin position="255"/>
        <end position="320"/>
    </location>
</feature>
<feature type="domain" description="FecR protein" evidence="2">
    <location>
        <begin position="119"/>
        <end position="210"/>
    </location>
</feature>
<organism evidence="5 7">
    <name type="scientific">Draconibacterium orientale</name>
    <dbReference type="NCBI Taxonomy" id="1168034"/>
    <lineage>
        <taxon>Bacteria</taxon>
        <taxon>Pseudomonadati</taxon>
        <taxon>Bacteroidota</taxon>
        <taxon>Bacteroidia</taxon>
        <taxon>Marinilabiliales</taxon>
        <taxon>Prolixibacteraceae</taxon>
        <taxon>Draconibacterium</taxon>
    </lineage>
</organism>
<evidence type="ECO:0000313" key="7">
    <source>
        <dbReference type="Proteomes" id="UP000181981"/>
    </source>
</evidence>
<dbReference type="InterPro" id="IPR006860">
    <property type="entry name" value="FecR"/>
</dbReference>
<dbReference type="RefSeq" id="WP_038560454.1">
    <property type="nucleotide sequence ID" value="NZ_FOHT01000005.1"/>
</dbReference>
<reference evidence="4 6" key="1">
    <citation type="submission" date="2014-03" db="EMBL/GenBank/DDBJ databases">
        <title>Complete genome sequence of a deeply braunched marine Bacteroidia bacterium Draconibacterium orientale type strain FH5T.</title>
        <authorList>
            <person name="Li X."/>
            <person name="Wang X."/>
            <person name="Xie Z."/>
            <person name="Du Z."/>
            <person name="Chen G."/>
        </authorList>
    </citation>
    <scope>NUCLEOTIDE SEQUENCE [LARGE SCALE GENOMIC DNA]</scope>
    <source>
        <strain evidence="4 6">FH5</strain>
    </source>
</reference>
<proteinExistence type="predicted"/>
<evidence type="ECO:0000313" key="4">
    <source>
        <dbReference type="EMBL" id="AHW62121.1"/>
    </source>
</evidence>
<evidence type="ECO:0000313" key="6">
    <source>
        <dbReference type="Proteomes" id="UP000023772"/>
    </source>
</evidence>
<dbReference type="EMBL" id="CP007451">
    <property type="protein sequence ID" value="AHW62121.1"/>
    <property type="molecule type" value="Genomic_DNA"/>
</dbReference>
<dbReference type="PANTHER" id="PTHR30273:SF2">
    <property type="entry name" value="PROTEIN FECR"/>
    <property type="match status" value="1"/>
</dbReference>
<evidence type="ECO:0000259" key="2">
    <source>
        <dbReference type="Pfam" id="PF04773"/>
    </source>
</evidence>